<protein>
    <submittedName>
        <fullName evidence="1">Uncharacterized protein</fullName>
    </submittedName>
</protein>
<accession>R9PDH6</accession>
<proteinExistence type="predicted"/>
<gene>
    <name evidence="1" type="ORF">PHSY_006997</name>
</gene>
<dbReference type="HOGENOM" id="CLU_2237794_0_0_1"/>
<dbReference type="RefSeq" id="XP_012192983.1">
    <property type="nucleotide sequence ID" value="XM_012337593.1"/>
</dbReference>
<evidence type="ECO:0000313" key="2">
    <source>
        <dbReference type="Proteomes" id="UP000014071"/>
    </source>
</evidence>
<keyword evidence="2" id="KW-1185">Reference proteome</keyword>
<evidence type="ECO:0000313" key="1">
    <source>
        <dbReference type="EMBL" id="GAC99396.1"/>
    </source>
</evidence>
<organism evidence="1 2">
    <name type="scientific">Pseudozyma hubeiensis (strain SY62)</name>
    <name type="common">Yeast</name>
    <dbReference type="NCBI Taxonomy" id="1305764"/>
    <lineage>
        <taxon>Eukaryota</taxon>
        <taxon>Fungi</taxon>
        <taxon>Dikarya</taxon>
        <taxon>Basidiomycota</taxon>
        <taxon>Ustilaginomycotina</taxon>
        <taxon>Ustilaginomycetes</taxon>
        <taxon>Ustilaginales</taxon>
        <taxon>Ustilaginaceae</taxon>
        <taxon>Pseudozyma</taxon>
    </lineage>
</organism>
<dbReference type="AlphaFoldDB" id="R9PDH6"/>
<reference evidence="2" key="1">
    <citation type="journal article" date="2013" name="Genome Announc.">
        <title>Draft genome sequence of the basidiomycetous yeast-like fungus Pseudozyma hubeiensis SY62, which produces an abundant amount of the biosurfactant mannosylerythritol lipids.</title>
        <authorList>
            <person name="Konishi M."/>
            <person name="Hatada Y."/>
            <person name="Horiuchi J."/>
        </authorList>
    </citation>
    <scope>NUCLEOTIDE SEQUENCE [LARGE SCALE GENOMIC DNA]</scope>
    <source>
        <strain evidence="2">SY62</strain>
    </source>
</reference>
<dbReference type="EMBL" id="DF238831">
    <property type="protein sequence ID" value="GAC99396.1"/>
    <property type="molecule type" value="Genomic_DNA"/>
</dbReference>
<dbReference type="Proteomes" id="UP000014071">
    <property type="component" value="Unassembled WGS sequence"/>
</dbReference>
<name>R9PDH6_PSEHS</name>
<dbReference type="GeneID" id="24112262"/>
<sequence length="105" mass="11390">MTLSLRETAQDGNRSCVVAFMTFGHSLADETAIQFTITALLFGGGPIAATDIATNSSTTQNIRQRVLNGPACYYCSIVRRRTAHQTFVARAGCTTHLTADQIHQQ</sequence>